<dbReference type="OrthoDB" id="84708at2157"/>
<dbReference type="SUPFAM" id="SSF48150">
    <property type="entry name" value="DNA-glycosylase"/>
    <property type="match status" value="1"/>
</dbReference>
<dbReference type="AlphaFoldDB" id="A3MV22"/>
<gene>
    <name evidence="6" type="ordered locus">Pcal_1064</name>
</gene>
<dbReference type="eggNOG" id="arCOG04155">
    <property type="taxonomic scope" value="Archaea"/>
</dbReference>
<sequence>MIAIDVDKAEEVASRLRELRIERDRYENPRLYPPVGDPREDQLAFFTAMVAVDHRTSTPWESFEGYIGGEFYHGADVLYRLGRLAYDEGLFKAERLANLTPREALKLFSVGGKTVWDFYTRLYLLRDLGKKALAQGGFEGLVSVDTIKELKERLAKVRAYEDPVAKKTLLLAKFLDGRRLADFKDVNEADVPVDNHLSRISYRLGIVEVDYDFLESGVETNREEDIRLRETVKTAWRIVAKFADLHPFALDDFLWNFGRTICTRERPNCGQCPLREVCKAHKLGRYPPEHLHLATWYY</sequence>
<evidence type="ECO:0000256" key="1">
    <source>
        <dbReference type="ARBA" id="ARBA00022763"/>
    </source>
</evidence>
<reference evidence="6" key="1">
    <citation type="submission" date="2007-02" db="EMBL/GenBank/DDBJ databases">
        <title>Complete sequence of Pyrobaculum calidifontis JCM 11548.</title>
        <authorList>
            <consortium name="US DOE Joint Genome Institute"/>
            <person name="Copeland A."/>
            <person name="Lucas S."/>
            <person name="Lapidus A."/>
            <person name="Barry K."/>
            <person name="Glavina del Rio T."/>
            <person name="Dalin E."/>
            <person name="Tice H."/>
            <person name="Pitluck S."/>
            <person name="Chain P."/>
            <person name="Malfatti S."/>
            <person name="Shin M."/>
            <person name="Vergez L."/>
            <person name="Schmutz J."/>
            <person name="Larimer F."/>
            <person name="Land M."/>
            <person name="Hauser L."/>
            <person name="Kyrpides N."/>
            <person name="Mikhailova N."/>
            <person name="Cozen A.E."/>
            <person name="Fitz-Gibbon S.T."/>
            <person name="House C.H."/>
            <person name="Saltikov C."/>
            <person name="Lowe T.M."/>
            <person name="Richardson P."/>
        </authorList>
    </citation>
    <scope>NUCLEOTIDE SEQUENCE [LARGE SCALE GENOMIC DNA]</scope>
    <source>
        <strain evidence="6">JCM 11548</strain>
    </source>
</reference>
<evidence type="ECO:0000256" key="4">
    <source>
        <dbReference type="ARBA" id="ARBA00023239"/>
    </source>
</evidence>
<dbReference type="PANTHER" id="PTHR43286">
    <property type="entry name" value="ENDONUCLEASE III-LIKE PROTEIN 1"/>
    <property type="match status" value="1"/>
</dbReference>
<keyword evidence="3" id="KW-0234">DNA repair</keyword>
<keyword evidence="2" id="KW-0378">Hydrolase</keyword>
<dbReference type="GO" id="GO:0000703">
    <property type="term" value="F:oxidized pyrimidine nucleobase lesion DNA N-glycosylase activity"/>
    <property type="evidence" value="ECO:0007669"/>
    <property type="project" value="TreeGrafter"/>
</dbReference>
<dbReference type="GeneID" id="4909869"/>
<dbReference type="GO" id="GO:0003906">
    <property type="term" value="F:DNA-(apurinic or apyrimidinic site) endonuclease activity"/>
    <property type="evidence" value="ECO:0007669"/>
    <property type="project" value="TreeGrafter"/>
</dbReference>
<evidence type="ECO:0000256" key="5">
    <source>
        <dbReference type="ARBA" id="ARBA00023295"/>
    </source>
</evidence>
<name>A3MV22_PYRCJ</name>
<dbReference type="SMART" id="SM00525">
    <property type="entry name" value="FES"/>
    <property type="match status" value="1"/>
</dbReference>
<dbReference type="GO" id="GO:0006289">
    <property type="term" value="P:nucleotide-excision repair"/>
    <property type="evidence" value="ECO:0007669"/>
    <property type="project" value="TreeGrafter"/>
</dbReference>
<keyword evidence="5" id="KW-0326">Glycosidase</keyword>
<keyword evidence="1" id="KW-0227">DNA damage</keyword>
<dbReference type="PANTHER" id="PTHR43286:SF1">
    <property type="entry name" value="ENDONUCLEASE III-LIKE PROTEIN 1"/>
    <property type="match status" value="1"/>
</dbReference>
<evidence type="ECO:0000313" key="7">
    <source>
        <dbReference type="Proteomes" id="UP000001431"/>
    </source>
</evidence>
<dbReference type="InterPro" id="IPR003651">
    <property type="entry name" value="Endonuclease3_FeS-loop_motif"/>
</dbReference>
<organism evidence="6 7">
    <name type="scientific">Pyrobaculum calidifontis (strain DSM 21063 / JCM 11548 / VA1)</name>
    <dbReference type="NCBI Taxonomy" id="410359"/>
    <lineage>
        <taxon>Archaea</taxon>
        <taxon>Thermoproteota</taxon>
        <taxon>Thermoprotei</taxon>
        <taxon>Thermoproteales</taxon>
        <taxon>Thermoproteaceae</taxon>
        <taxon>Pyrobaculum</taxon>
    </lineage>
</organism>
<dbReference type="Proteomes" id="UP000001431">
    <property type="component" value="Chromosome"/>
</dbReference>
<keyword evidence="7" id="KW-1185">Reference proteome</keyword>
<dbReference type="Gene3D" id="1.10.1670.10">
    <property type="entry name" value="Helix-hairpin-Helix base-excision DNA repair enzymes (C-terminal)"/>
    <property type="match status" value="1"/>
</dbReference>
<dbReference type="GO" id="GO:0006285">
    <property type="term" value="P:base-excision repair, AP site formation"/>
    <property type="evidence" value="ECO:0007669"/>
    <property type="project" value="TreeGrafter"/>
</dbReference>
<proteinExistence type="predicted"/>
<dbReference type="STRING" id="410359.Pcal_1064"/>
<dbReference type="KEGG" id="pcl:Pcal_1064"/>
<dbReference type="HOGENOM" id="CLU_835761_0_0_2"/>
<dbReference type="GO" id="GO:0051539">
    <property type="term" value="F:4 iron, 4 sulfur cluster binding"/>
    <property type="evidence" value="ECO:0007669"/>
    <property type="project" value="InterPro"/>
</dbReference>
<accession>A3MV22</accession>
<dbReference type="InterPro" id="IPR011257">
    <property type="entry name" value="DNA_glycosylase"/>
</dbReference>
<evidence type="ECO:0000256" key="2">
    <source>
        <dbReference type="ARBA" id="ARBA00022801"/>
    </source>
</evidence>
<evidence type="ECO:0000256" key="3">
    <source>
        <dbReference type="ARBA" id="ARBA00023204"/>
    </source>
</evidence>
<protein>
    <submittedName>
        <fullName evidence="6">Iron-sulfur cluster loop containing protein</fullName>
    </submittedName>
</protein>
<dbReference type="GO" id="GO:0016829">
    <property type="term" value="F:lyase activity"/>
    <property type="evidence" value="ECO:0007669"/>
    <property type="project" value="UniProtKB-KW"/>
</dbReference>
<dbReference type="EMBL" id="CP000561">
    <property type="protein sequence ID" value="ABO08489.1"/>
    <property type="molecule type" value="Genomic_DNA"/>
</dbReference>
<keyword evidence="4" id="KW-0456">Lyase</keyword>
<dbReference type="InterPro" id="IPR023170">
    <property type="entry name" value="HhH_base_excis_C"/>
</dbReference>
<evidence type="ECO:0000313" key="6">
    <source>
        <dbReference type="EMBL" id="ABO08489.1"/>
    </source>
</evidence>
<dbReference type="RefSeq" id="WP_011849747.1">
    <property type="nucleotide sequence ID" value="NC_009073.1"/>
</dbReference>